<dbReference type="EMBL" id="FWPT01000013">
    <property type="protein sequence ID" value="SMA50513.1"/>
    <property type="molecule type" value="Genomic_DNA"/>
</dbReference>
<organism evidence="2 3">
    <name type="scientific">Parendozoicomonas haliclonae</name>
    <dbReference type="NCBI Taxonomy" id="1960125"/>
    <lineage>
        <taxon>Bacteria</taxon>
        <taxon>Pseudomonadati</taxon>
        <taxon>Pseudomonadota</taxon>
        <taxon>Gammaproteobacteria</taxon>
        <taxon>Oceanospirillales</taxon>
        <taxon>Endozoicomonadaceae</taxon>
        <taxon>Parendozoicomonas</taxon>
    </lineage>
</organism>
<dbReference type="InterPro" id="IPR005272">
    <property type="entry name" value="DUF406"/>
</dbReference>
<dbReference type="Gene3D" id="3.30.70.860">
    <property type="match status" value="1"/>
</dbReference>
<evidence type="ECO:0008006" key="4">
    <source>
        <dbReference type="Google" id="ProtNLM"/>
    </source>
</evidence>
<dbReference type="Proteomes" id="UP000196573">
    <property type="component" value="Unassembled WGS sequence"/>
</dbReference>
<gene>
    <name evidence="2" type="ORF">EHSB41UT_04324</name>
</gene>
<dbReference type="OrthoDB" id="6198608at2"/>
<comment type="similarity">
    <text evidence="1">Belongs to the UPF0381 family.</text>
</comment>
<dbReference type="AlphaFoldDB" id="A0A1X7AQT7"/>
<reference evidence="2 3" key="1">
    <citation type="submission" date="2017-03" db="EMBL/GenBank/DDBJ databases">
        <authorList>
            <person name="Afonso C.L."/>
            <person name="Miller P.J."/>
            <person name="Scott M.A."/>
            <person name="Spackman E."/>
            <person name="Goraichik I."/>
            <person name="Dimitrov K.M."/>
            <person name="Suarez D.L."/>
            <person name="Swayne D.E."/>
        </authorList>
    </citation>
    <scope>NUCLEOTIDE SEQUENCE [LARGE SCALE GENOMIC DNA]</scope>
    <source>
        <strain evidence="2">SB41UT1</strain>
    </source>
</reference>
<dbReference type="PANTHER" id="PTHR38769">
    <property type="entry name" value="UPF0381 PROTEIN YFCZ-RELATED"/>
    <property type="match status" value="1"/>
</dbReference>
<accession>A0A1X7AQT7</accession>
<protein>
    <recommendedName>
        <fullName evidence="4">DUF406 family protein</fullName>
    </recommendedName>
</protein>
<proteinExistence type="inferred from homology"/>
<name>A0A1X7AQT7_9GAMM</name>
<evidence type="ECO:0000256" key="1">
    <source>
        <dbReference type="ARBA" id="ARBA00006201"/>
    </source>
</evidence>
<dbReference type="Pfam" id="PF04175">
    <property type="entry name" value="DUF406"/>
    <property type="match status" value="1"/>
</dbReference>
<dbReference type="RefSeq" id="WP_133060612.1">
    <property type="nucleotide sequence ID" value="NZ_CBCSCN010000016.1"/>
</dbReference>
<dbReference type="GO" id="GO:0005829">
    <property type="term" value="C:cytosol"/>
    <property type="evidence" value="ECO:0007669"/>
    <property type="project" value="TreeGrafter"/>
</dbReference>
<evidence type="ECO:0000313" key="2">
    <source>
        <dbReference type="EMBL" id="SMA50513.1"/>
    </source>
</evidence>
<keyword evidence="3" id="KW-1185">Reference proteome</keyword>
<dbReference type="PANTHER" id="PTHR38769:SF1">
    <property type="entry name" value="UPF0381 PROTEIN YFCZ-RELATED"/>
    <property type="match status" value="1"/>
</dbReference>
<sequence>MIKENDITCTACNVMDIGTIIQESDTLAHMRLSGENMDTLQQTLTDLAREVENEPCEIKVIELDNGEREMAFDFSCAAEKLIFEMRARRLM</sequence>
<dbReference type="InterPro" id="IPR035571">
    <property type="entry name" value="UPF0234-like_C"/>
</dbReference>
<evidence type="ECO:0000313" key="3">
    <source>
        <dbReference type="Proteomes" id="UP000196573"/>
    </source>
</evidence>